<keyword evidence="3" id="KW-1185">Reference proteome</keyword>
<name>A0AA38VCR7_9PEZI</name>
<dbReference type="Gene3D" id="1.20.120.520">
    <property type="entry name" value="nmb1532 protein domain like"/>
    <property type="match status" value="1"/>
</dbReference>
<protein>
    <submittedName>
        <fullName evidence="2">Hemerythrin HHE cation binding domain-containing protein</fullName>
    </submittedName>
</protein>
<feature type="domain" description="Hemerythrin-like" evidence="1">
    <location>
        <begin position="41"/>
        <end position="156"/>
    </location>
</feature>
<dbReference type="PANTHER" id="PTHR38048:SF2">
    <property type="entry name" value="HEMERYTHRIN-LIKE DOMAIN-CONTAINING PROTEIN"/>
    <property type="match status" value="1"/>
</dbReference>
<dbReference type="CDD" id="cd12108">
    <property type="entry name" value="Hr-like"/>
    <property type="match status" value="1"/>
</dbReference>
<evidence type="ECO:0000259" key="1">
    <source>
        <dbReference type="Pfam" id="PF01814"/>
    </source>
</evidence>
<sequence>MAPVYADHPFALIPSPKYANVKAGTATDLFDRCASEMACVHNLMVRGLNAIYLQAPHIAPADEANFLDFVGIWYELLHTHHTGEEEEFFPMLEAMAGEKGIMEANVEQHHAFHDALEAFAAYVRECAAGRERYDGRKVVEMIDVFGPTLMQHLADEIPTIQGLRKYGLETMGDLPRKFDEEGEKNMKKFGLKKLTVMLTFLDVHFEEDTHVEFPPMPGPINFLTRSIIWWFVRGTAKFGACDRHGNLKPLYAVPA</sequence>
<evidence type="ECO:0000313" key="3">
    <source>
        <dbReference type="Proteomes" id="UP001174691"/>
    </source>
</evidence>
<dbReference type="InterPro" id="IPR012312">
    <property type="entry name" value="Hemerythrin-like"/>
</dbReference>
<reference evidence="2" key="1">
    <citation type="submission" date="2022-07" db="EMBL/GenBank/DDBJ databases">
        <title>Fungi with potential for degradation of polypropylene.</title>
        <authorList>
            <person name="Gostincar C."/>
        </authorList>
    </citation>
    <scope>NUCLEOTIDE SEQUENCE</scope>
    <source>
        <strain evidence="2">EXF-13287</strain>
    </source>
</reference>
<evidence type="ECO:0000313" key="2">
    <source>
        <dbReference type="EMBL" id="KAJ9129752.1"/>
    </source>
</evidence>
<dbReference type="AlphaFoldDB" id="A0AA38VCR7"/>
<comment type="caution">
    <text evidence="2">The sequence shown here is derived from an EMBL/GenBank/DDBJ whole genome shotgun (WGS) entry which is preliminary data.</text>
</comment>
<gene>
    <name evidence="2" type="ORF">NKR19_g10206</name>
</gene>
<dbReference type="EMBL" id="JANBVN010000307">
    <property type="protein sequence ID" value="KAJ9129752.1"/>
    <property type="molecule type" value="Genomic_DNA"/>
</dbReference>
<dbReference type="PANTHER" id="PTHR38048">
    <property type="entry name" value="EXPRESSED PROTEIN"/>
    <property type="match status" value="1"/>
</dbReference>
<dbReference type="Proteomes" id="UP001174691">
    <property type="component" value="Unassembled WGS sequence"/>
</dbReference>
<dbReference type="InterPro" id="IPR053206">
    <property type="entry name" value="Dimeric_xanthone_biosynth"/>
</dbReference>
<proteinExistence type="predicted"/>
<dbReference type="Pfam" id="PF01814">
    <property type="entry name" value="Hemerythrin"/>
    <property type="match status" value="1"/>
</dbReference>
<organism evidence="2 3">
    <name type="scientific">Coniochaeta hoffmannii</name>
    <dbReference type="NCBI Taxonomy" id="91930"/>
    <lineage>
        <taxon>Eukaryota</taxon>
        <taxon>Fungi</taxon>
        <taxon>Dikarya</taxon>
        <taxon>Ascomycota</taxon>
        <taxon>Pezizomycotina</taxon>
        <taxon>Sordariomycetes</taxon>
        <taxon>Sordariomycetidae</taxon>
        <taxon>Coniochaetales</taxon>
        <taxon>Coniochaetaceae</taxon>
        <taxon>Coniochaeta</taxon>
    </lineage>
</organism>
<accession>A0AA38VCR7</accession>